<dbReference type="PANTHER" id="PTHR38116:SF9">
    <property type="entry name" value="BZIP DOMAIN-CONTAINING PROTEIN"/>
    <property type="match status" value="1"/>
</dbReference>
<dbReference type="GO" id="GO:0003700">
    <property type="term" value="F:DNA-binding transcription factor activity"/>
    <property type="evidence" value="ECO:0007669"/>
    <property type="project" value="InterPro"/>
</dbReference>
<reference evidence="3" key="1">
    <citation type="submission" date="2022-09" db="EMBL/GenBank/DDBJ databases">
        <title>Fusarium specimens isolated from Avocado Roots.</title>
        <authorList>
            <person name="Stajich J."/>
            <person name="Roper C."/>
            <person name="Heimlech-Rivalta G."/>
        </authorList>
    </citation>
    <scope>NUCLEOTIDE SEQUENCE</scope>
    <source>
        <strain evidence="3">CF00136</strain>
    </source>
</reference>
<dbReference type="PROSITE" id="PS00036">
    <property type="entry name" value="BZIP_BASIC"/>
    <property type="match status" value="1"/>
</dbReference>
<evidence type="ECO:0000313" key="3">
    <source>
        <dbReference type="EMBL" id="KAJ4264259.1"/>
    </source>
</evidence>
<feature type="compositionally biased region" description="Polar residues" evidence="1">
    <location>
        <begin position="115"/>
        <end position="126"/>
    </location>
</feature>
<organism evidence="3 4">
    <name type="scientific">Fusarium torreyae</name>
    <dbReference type="NCBI Taxonomy" id="1237075"/>
    <lineage>
        <taxon>Eukaryota</taxon>
        <taxon>Fungi</taxon>
        <taxon>Dikarya</taxon>
        <taxon>Ascomycota</taxon>
        <taxon>Pezizomycotina</taxon>
        <taxon>Sordariomycetes</taxon>
        <taxon>Hypocreomycetidae</taxon>
        <taxon>Hypocreales</taxon>
        <taxon>Nectriaceae</taxon>
        <taxon>Fusarium</taxon>
    </lineage>
</organism>
<gene>
    <name evidence="3" type="ORF">NW762_005453</name>
</gene>
<sequence length="516" mass="58545">MDEIQAEPRSRKSRKSMPDDKKRIRNRLSQQAYRRRQAVLLEDLRQKADAQNKPESEVIDSLRRENSRLRDHLLEVKAKLARVQTTLDELSGSVSSVIGETSQRQSNHDRADAEITSSAVENQQDPSLDGFLDRVTDLDLPILDTSQTLLEDSNVCEQNEEMSLAKAVDGPDDYALFIETQQHESIGKVPPDETSQAVASSLTWQIPNIWNFDYQMGPQAYSDAISRSRDANSMRSKPWLETNSPFSDHIDVLQQLLKSKMGLLRLDTGQPYHLFYTRVLMALSLFNSMNRADAMVWYAKTRFYHIVDLTAWQMLPCPQTLNRVFERYRPTKLQLLKPHPIVIDWIPFPSIRDRLIELHASNPKIDQIVCDAVSSYVVEAWMSDLVLNAPRVRAYIRVNDLISNVPSDAEPGGLDLSFSLPAKSPEALFSSPDCSEAVFKLLNMNRGASYYKVDPALFGKYPELYDQSVDIVAQGIPLRPTIQPVLSSPRRLDVPTFEVYRSFVDFSVSAPLDIAG</sequence>
<dbReference type="Proteomes" id="UP001152049">
    <property type="component" value="Unassembled WGS sequence"/>
</dbReference>
<keyword evidence="4" id="KW-1185">Reference proteome</keyword>
<dbReference type="InterPro" id="IPR021833">
    <property type="entry name" value="DUF3425"/>
</dbReference>
<dbReference type="Pfam" id="PF11905">
    <property type="entry name" value="DUF3425"/>
    <property type="match status" value="1"/>
</dbReference>
<dbReference type="PANTHER" id="PTHR38116">
    <property type="entry name" value="CHROMOSOME 7, WHOLE GENOME SHOTGUN SEQUENCE"/>
    <property type="match status" value="1"/>
</dbReference>
<feature type="region of interest" description="Disordered" evidence="1">
    <location>
        <begin position="1"/>
        <end position="29"/>
    </location>
</feature>
<feature type="compositionally biased region" description="Basic and acidic residues" evidence="1">
    <location>
        <begin position="1"/>
        <end position="22"/>
    </location>
</feature>
<comment type="caution">
    <text evidence="3">The sequence shown here is derived from an EMBL/GenBank/DDBJ whole genome shotgun (WGS) entry which is preliminary data.</text>
</comment>
<dbReference type="InterPro" id="IPR046347">
    <property type="entry name" value="bZIP_sf"/>
</dbReference>
<protein>
    <recommendedName>
        <fullName evidence="2">BZIP domain-containing protein</fullName>
    </recommendedName>
</protein>
<feature type="domain" description="BZIP" evidence="2">
    <location>
        <begin position="21"/>
        <end position="36"/>
    </location>
</feature>
<name>A0A9W8VIL9_9HYPO</name>
<dbReference type="OrthoDB" id="10261951at2759"/>
<evidence type="ECO:0000259" key="2">
    <source>
        <dbReference type="PROSITE" id="PS00036"/>
    </source>
</evidence>
<dbReference type="InterPro" id="IPR004827">
    <property type="entry name" value="bZIP"/>
</dbReference>
<dbReference type="AlphaFoldDB" id="A0A9W8VIL9"/>
<dbReference type="CDD" id="cd14688">
    <property type="entry name" value="bZIP_YAP"/>
    <property type="match status" value="1"/>
</dbReference>
<dbReference type="SUPFAM" id="SSF57959">
    <property type="entry name" value="Leucine zipper domain"/>
    <property type="match status" value="1"/>
</dbReference>
<proteinExistence type="predicted"/>
<feature type="region of interest" description="Disordered" evidence="1">
    <location>
        <begin position="98"/>
        <end position="128"/>
    </location>
</feature>
<evidence type="ECO:0000313" key="4">
    <source>
        <dbReference type="Proteomes" id="UP001152049"/>
    </source>
</evidence>
<accession>A0A9W8VIL9</accession>
<evidence type="ECO:0000256" key="1">
    <source>
        <dbReference type="SAM" id="MobiDB-lite"/>
    </source>
</evidence>
<dbReference type="EMBL" id="JAOQAZ010000008">
    <property type="protein sequence ID" value="KAJ4264259.1"/>
    <property type="molecule type" value="Genomic_DNA"/>
</dbReference>